<dbReference type="PANTHER" id="PTHR31099">
    <property type="entry name" value="OS06G0165300 PROTEIN"/>
    <property type="match status" value="1"/>
</dbReference>
<dbReference type="Gramene" id="mRNA:HanXRQr2_Chr11g0495081">
    <property type="protein sequence ID" value="mRNA:HanXRQr2_Chr11g0495081"/>
    <property type="gene ID" value="HanXRQr2_Chr11g0495081"/>
</dbReference>
<name>A0A9K3HQB7_HELAN</name>
<protein>
    <recommendedName>
        <fullName evidence="1">Transposase (putative) gypsy type domain-containing protein</fullName>
    </recommendedName>
</protein>
<comment type="caution">
    <text evidence="2">The sequence shown here is derived from an EMBL/GenBank/DDBJ whole genome shotgun (WGS) entry which is preliminary data.</text>
</comment>
<evidence type="ECO:0000313" key="2">
    <source>
        <dbReference type="EMBL" id="KAF5782371.1"/>
    </source>
</evidence>
<evidence type="ECO:0000313" key="3">
    <source>
        <dbReference type="Proteomes" id="UP000215914"/>
    </source>
</evidence>
<dbReference type="PANTHER" id="PTHR31099:SF49">
    <property type="entry name" value="MYOSIN HEAVY CHAIN-LIKE PROTEIN"/>
    <property type="match status" value="1"/>
</dbReference>
<reference evidence="2" key="2">
    <citation type="submission" date="2020-06" db="EMBL/GenBank/DDBJ databases">
        <title>Helianthus annuus Genome sequencing and assembly Release 2.</title>
        <authorList>
            <person name="Gouzy J."/>
            <person name="Langlade N."/>
            <person name="Munos S."/>
        </authorList>
    </citation>
    <scope>NUCLEOTIDE SEQUENCE</scope>
    <source>
        <tissue evidence="2">Leaves</tissue>
    </source>
</reference>
<dbReference type="AlphaFoldDB" id="A0A9K3HQB7"/>
<dbReference type="EMBL" id="MNCJ02000326">
    <property type="protein sequence ID" value="KAF5782371.1"/>
    <property type="molecule type" value="Genomic_DNA"/>
</dbReference>
<organism evidence="2 3">
    <name type="scientific">Helianthus annuus</name>
    <name type="common">Common sunflower</name>
    <dbReference type="NCBI Taxonomy" id="4232"/>
    <lineage>
        <taxon>Eukaryota</taxon>
        <taxon>Viridiplantae</taxon>
        <taxon>Streptophyta</taxon>
        <taxon>Embryophyta</taxon>
        <taxon>Tracheophyta</taxon>
        <taxon>Spermatophyta</taxon>
        <taxon>Magnoliopsida</taxon>
        <taxon>eudicotyledons</taxon>
        <taxon>Gunneridae</taxon>
        <taxon>Pentapetalae</taxon>
        <taxon>asterids</taxon>
        <taxon>campanulids</taxon>
        <taxon>Asterales</taxon>
        <taxon>Asteraceae</taxon>
        <taxon>Asteroideae</taxon>
        <taxon>Heliantheae alliance</taxon>
        <taxon>Heliantheae</taxon>
        <taxon>Helianthus</taxon>
    </lineage>
</organism>
<evidence type="ECO:0000259" key="1">
    <source>
        <dbReference type="Pfam" id="PF04195"/>
    </source>
</evidence>
<gene>
    <name evidence="2" type="ORF">HanXRQr2_Chr11g0495081</name>
</gene>
<sequence length="267" mass="30777">MSSKTGESSSSAPTSSDALYIKWGQASFNNLLRDYNIRAEWNSVLPSKTDTVFPLRQGKITLFSDFFRFCNFRLPITKFCKLVLDKYPINISQLHPLGLVKLRQFEFACTALGHLPELLVFRAFFVLVWKSPFFTFDRRDTDVSCLRDIPTSSKDKDWKKRFFYIDDAVIPGEMQWREIGPKDKVQDEAHPKDAYVAKALYRRLCERPSVCTVIPDGALVMAGMSLLRQDVKLYPSFWRDDEGEWSLFDFVDPPSACCLKGCRSCAW</sequence>
<keyword evidence="3" id="KW-1185">Reference proteome</keyword>
<dbReference type="Pfam" id="PF04195">
    <property type="entry name" value="Transposase_28"/>
    <property type="match status" value="1"/>
</dbReference>
<dbReference type="Proteomes" id="UP000215914">
    <property type="component" value="Unassembled WGS sequence"/>
</dbReference>
<proteinExistence type="predicted"/>
<accession>A0A9K3HQB7</accession>
<dbReference type="InterPro" id="IPR007321">
    <property type="entry name" value="Transposase_28"/>
</dbReference>
<feature type="domain" description="Transposase (putative) gypsy type" evidence="1">
    <location>
        <begin position="69"/>
        <end position="127"/>
    </location>
</feature>
<reference evidence="2" key="1">
    <citation type="journal article" date="2017" name="Nature">
        <title>The sunflower genome provides insights into oil metabolism, flowering and Asterid evolution.</title>
        <authorList>
            <person name="Badouin H."/>
            <person name="Gouzy J."/>
            <person name="Grassa C.J."/>
            <person name="Murat F."/>
            <person name="Staton S.E."/>
            <person name="Cottret L."/>
            <person name="Lelandais-Briere C."/>
            <person name="Owens G.L."/>
            <person name="Carrere S."/>
            <person name="Mayjonade B."/>
            <person name="Legrand L."/>
            <person name="Gill N."/>
            <person name="Kane N.C."/>
            <person name="Bowers J.E."/>
            <person name="Hubner S."/>
            <person name="Bellec A."/>
            <person name="Berard A."/>
            <person name="Berges H."/>
            <person name="Blanchet N."/>
            <person name="Boniface M.C."/>
            <person name="Brunel D."/>
            <person name="Catrice O."/>
            <person name="Chaidir N."/>
            <person name="Claudel C."/>
            <person name="Donnadieu C."/>
            <person name="Faraut T."/>
            <person name="Fievet G."/>
            <person name="Helmstetter N."/>
            <person name="King M."/>
            <person name="Knapp S.J."/>
            <person name="Lai Z."/>
            <person name="Le Paslier M.C."/>
            <person name="Lippi Y."/>
            <person name="Lorenzon L."/>
            <person name="Mandel J.R."/>
            <person name="Marage G."/>
            <person name="Marchand G."/>
            <person name="Marquand E."/>
            <person name="Bret-Mestries E."/>
            <person name="Morien E."/>
            <person name="Nambeesan S."/>
            <person name="Nguyen T."/>
            <person name="Pegot-Espagnet P."/>
            <person name="Pouilly N."/>
            <person name="Raftis F."/>
            <person name="Sallet E."/>
            <person name="Schiex T."/>
            <person name="Thomas J."/>
            <person name="Vandecasteele C."/>
            <person name="Vares D."/>
            <person name="Vear F."/>
            <person name="Vautrin S."/>
            <person name="Crespi M."/>
            <person name="Mangin B."/>
            <person name="Burke J.M."/>
            <person name="Salse J."/>
            <person name="Munos S."/>
            <person name="Vincourt P."/>
            <person name="Rieseberg L.H."/>
            <person name="Langlade N.B."/>
        </authorList>
    </citation>
    <scope>NUCLEOTIDE SEQUENCE</scope>
    <source>
        <tissue evidence="2">Leaves</tissue>
    </source>
</reference>